<dbReference type="InterPro" id="IPR011761">
    <property type="entry name" value="ATP-grasp"/>
</dbReference>
<dbReference type="Gene3D" id="3.40.50.20">
    <property type="match status" value="1"/>
</dbReference>
<dbReference type="Gene3D" id="3.30.470.20">
    <property type="entry name" value="ATP-grasp fold, B domain"/>
    <property type="match status" value="1"/>
</dbReference>
<evidence type="ECO:0000256" key="6">
    <source>
        <dbReference type="ARBA" id="ARBA00022840"/>
    </source>
</evidence>
<keyword evidence="7" id="KW-0133">Cell shape</keyword>
<dbReference type="Pfam" id="PF07478">
    <property type="entry name" value="Dala_Dala_lig_C"/>
    <property type="match status" value="1"/>
</dbReference>
<dbReference type="PROSITE" id="PS00843">
    <property type="entry name" value="DALA_DALA_LIGASE_1"/>
    <property type="match status" value="1"/>
</dbReference>
<evidence type="ECO:0000256" key="10">
    <source>
        <dbReference type="PROSITE-ProRule" id="PRU00409"/>
    </source>
</evidence>
<dbReference type="PANTHER" id="PTHR23132:SF23">
    <property type="entry name" value="D-ALANINE--D-ALANINE LIGASE B"/>
    <property type="match status" value="1"/>
</dbReference>
<dbReference type="InterPro" id="IPR016185">
    <property type="entry name" value="PreATP-grasp_dom_sf"/>
</dbReference>
<evidence type="ECO:0000256" key="4">
    <source>
        <dbReference type="ARBA" id="ARBA00022598"/>
    </source>
</evidence>
<dbReference type="PANTHER" id="PTHR23132">
    <property type="entry name" value="D-ALANINE--D-ALANINE LIGASE"/>
    <property type="match status" value="1"/>
</dbReference>
<comment type="similarity">
    <text evidence="2">Belongs to the D-alanine--D-alanine ligase family.</text>
</comment>
<evidence type="ECO:0000256" key="1">
    <source>
        <dbReference type="ARBA" id="ARBA00004496"/>
    </source>
</evidence>
<keyword evidence="6 10" id="KW-0067">ATP-binding</keyword>
<proteinExistence type="inferred from homology"/>
<evidence type="ECO:0000256" key="3">
    <source>
        <dbReference type="ARBA" id="ARBA00022490"/>
    </source>
</evidence>
<dbReference type="Gene3D" id="3.30.1490.20">
    <property type="entry name" value="ATP-grasp fold, A domain"/>
    <property type="match status" value="1"/>
</dbReference>
<dbReference type="InterPro" id="IPR011095">
    <property type="entry name" value="Dala_Dala_lig_C"/>
</dbReference>
<gene>
    <name evidence="12" type="ORF">HKK74_19480</name>
</gene>
<dbReference type="SUPFAM" id="SSF56059">
    <property type="entry name" value="Glutathione synthetase ATP-binding domain-like"/>
    <property type="match status" value="1"/>
</dbReference>
<evidence type="ECO:0000256" key="5">
    <source>
        <dbReference type="ARBA" id="ARBA00022741"/>
    </source>
</evidence>
<evidence type="ECO:0000256" key="8">
    <source>
        <dbReference type="ARBA" id="ARBA00022984"/>
    </source>
</evidence>
<sequence>MNNLGSCRIGVLHGGDSPERSGSLISGRAAADALTSHGYSVELVDTSVVTVAELVGRIDVALIALHGPGGEDGKMQGALDTIGIPYAGSGVLASATAMYKPRFKKLVEMARLDTAAYTAVCDCATLREADRIVERLGLPVVLKPTSGGGSLETTVIRTCEDLCHWLEDRPVELYGEFMAEEFLPGASITVGLLEVGGELRTLPPLETETDRDFYDYVAKHDPAQRRYHCPARLPANELLRAQQLAMRVHRLVGAHGVSRVDFIATPNGRLSVLEINTLPGLSPQGNLATMAAADGIEYGKLIDLVTATAFTKPAYLP</sequence>
<dbReference type="PROSITE" id="PS00844">
    <property type="entry name" value="DALA_DALA_LIGASE_2"/>
    <property type="match status" value="1"/>
</dbReference>
<dbReference type="EC" id="6.3.2.4" evidence="12"/>
<evidence type="ECO:0000256" key="7">
    <source>
        <dbReference type="ARBA" id="ARBA00022960"/>
    </source>
</evidence>
<dbReference type="Pfam" id="PF01820">
    <property type="entry name" value="Dala_Dala_lig_N"/>
    <property type="match status" value="1"/>
</dbReference>
<comment type="caution">
    <text evidence="12">The sequence shown here is derived from an EMBL/GenBank/DDBJ whole genome shotgun (WGS) entry which is preliminary data.</text>
</comment>
<evidence type="ECO:0000313" key="13">
    <source>
        <dbReference type="Proteomes" id="UP000805614"/>
    </source>
</evidence>
<dbReference type="InterPro" id="IPR013815">
    <property type="entry name" value="ATP_grasp_subdomain_1"/>
</dbReference>
<evidence type="ECO:0000259" key="11">
    <source>
        <dbReference type="PROSITE" id="PS50975"/>
    </source>
</evidence>
<keyword evidence="8" id="KW-0573">Peptidoglycan synthesis</keyword>
<keyword evidence="4 12" id="KW-0436">Ligase</keyword>
<keyword evidence="9" id="KW-0961">Cell wall biogenesis/degradation</keyword>
<keyword evidence="5 10" id="KW-0547">Nucleotide-binding</keyword>
<evidence type="ECO:0000313" key="12">
    <source>
        <dbReference type="EMBL" id="MBC6467658.1"/>
    </source>
</evidence>
<dbReference type="SUPFAM" id="SSF52440">
    <property type="entry name" value="PreATP-grasp domain"/>
    <property type="match status" value="1"/>
</dbReference>
<comment type="subcellular location">
    <subcellularLocation>
        <location evidence="1">Cytoplasm</location>
    </subcellularLocation>
</comment>
<evidence type="ECO:0000256" key="2">
    <source>
        <dbReference type="ARBA" id="ARBA00010871"/>
    </source>
</evidence>
<protein>
    <submittedName>
        <fullName evidence="12">D-alanine--D-alanine ligase</fullName>
        <ecNumber evidence="12">6.3.2.4</ecNumber>
    </submittedName>
</protein>
<keyword evidence="3" id="KW-0963">Cytoplasm</keyword>
<dbReference type="GO" id="GO:0008716">
    <property type="term" value="F:D-alanine-D-alanine ligase activity"/>
    <property type="evidence" value="ECO:0007669"/>
    <property type="project" value="UniProtKB-EC"/>
</dbReference>
<dbReference type="NCBIfam" id="NF002378">
    <property type="entry name" value="PRK01372.1"/>
    <property type="match status" value="1"/>
</dbReference>
<dbReference type="Proteomes" id="UP000805614">
    <property type="component" value="Unassembled WGS sequence"/>
</dbReference>
<keyword evidence="13" id="KW-1185">Reference proteome</keyword>
<dbReference type="EMBL" id="JABVEC010000014">
    <property type="protein sequence ID" value="MBC6467658.1"/>
    <property type="molecule type" value="Genomic_DNA"/>
</dbReference>
<reference evidence="12 13" key="1">
    <citation type="submission" date="2020-06" db="EMBL/GenBank/DDBJ databases">
        <title>Actinomadura xiongansis sp. nov., isolated from soil of Baiyangdian.</title>
        <authorList>
            <person name="Zhang X."/>
        </authorList>
    </citation>
    <scope>NUCLEOTIDE SEQUENCE [LARGE SCALE GENOMIC DNA]</scope>
    <source>
        <strain evidence="12 13">HBUM206468</strain>
    </source>
</reference>
<name>A0ABR7LSL5_9ACTN</name>
<dbReference type="PROSITE" id="PS50975">
    <property type="entry name" value="ATP_GRASP"/>
    <property type="match status" value="1"/>
</dbReference>
<accession>A0ABR7LSL5</accession>
<dbReference type="InterPro" id="IPR011127">
    <property type="entry name" value="Dala_Dala_lig_N"/>
</dbReference>
<organism evidence="12 13">
    <name type="scientific">Actinomadura alba</name>
    <dbReference type="NCBI Taxonomy" id="406431"/>
    <lineage>
        <taxon>Bacteria</taxon>
        <taxon>Bacillati</taxon>
        <taxon>Actinomycetota</taxon>
        <taxon>Actinomycetes</taxon>
        <taxon>Streptosporangiales</taxon>
        <taxon>Thermomonosporaceae</taxon>
        <taxon>Actinomadura</taxon>
    </lineage>
</organism>
<dbReference type="InterPro" id="IPR000291">
    <property type="entry name" value="D-Ala_lig_Van_CS"/>
</dbReference>
<evidence type="ECO:0000256" key="9">
    <source>
        <dbReference type="ARBA" id="ARBA00023316"/>
    </source>
</evidence>
<feature type="domain" description="ATP-grasp" evidence="11">
    <location>
        <begin position="104"/>
        <end position="307"/>
    </location>
</feature>